<gene>
    <name evidence="1" type="ORF">PECUL_23A014629</name>
</gene>
<organism evidence="1 2">
    <name type="scientific">Pelobates cultripes</name>
    <name type="common">Western spadefoot toad</name>
    <dbReference type="NCBI Taxonomy" id="61616"/>
    <lineage>
        <taxon>Eukaryota</taxon>
        <taxon>Metazoa</taxon>
        <taxon>Chordata</taxon>
        <taxon>Craniata</taxon>
        <taxon>Vertebrata</taxon>
        <taxon>Euteleostomi</taxon>
        <taxon>Amphibia</taxon>
        <taxon>Batrachia</taxon>
        <taxon>Anura</taxon>
        <taxon>Pelobatoidea</taxon>
        <taxon>Pelobatidae</taxon>
        <taxon>Pelobates</taxon>
    </lineage>
</organism>
<accession>A0AAD1TK61</accession>
<keyword evidence="2" id="KW-1185">Reference proteome</keyword>
<name>A0AAD1TK61_PELCU</name>
<proteinExistence type="predicted"/>
<sequence length="128" mass="14572">MATNETSINDFTTPKMSTTVHVTTATTKMATSTFKMASSGFKTMTYNPNMPLEMAEDLPPSVGMIIQLIQNLRVDLKNDFRKDFDTMYGVLENIGQRTEDVEYRMQVQEQSHLDLVNTVKELQKQVNL</sequence>
<dbReference type="EMBL" id="OW240923">
    <property type="protein sequence ID" value="CAH2325178.1"/>
    <property type="molecule type" value="Genomic_DNA"/>
</dbReference>
<protein>
    <submittedName>
        <fullName evidence="1">Uncharacterized protein</fullName>
    </submittedName>
</protein>
<reference evidence="1" key="1">
    <citation type="submission" date="2022-03" db="EMBL/GenBank/DDBJ databases">
        <authorList>
            <person name="Alioto T."/>
            <person name="Alioto T."/>
            <person name="Gomez Garrido J."/>
        </authorList>
    </citation>
    <scope>NUCLEOTIDE SEQUENCE</scope>
</reference>
<evidence type="ECO:0000313" key="1">
    <source>
        <dbReference type="EMBL" id="CAH2325178.1"/>
    </source>
</evidence>
<dbReference type="AlphaFoldDB" id="A0AAD1TK61"/>
<dbReference type="Proteomes" id="UP001295444">
    <property type="component" value="Chromosome 12"/>
</dbReference>
<evidence type="ECO:0000313" key="2">
    <source>
        <dbReference type="Proteomes" id="UP001295444"/>
    </source>
</evidence>